<evidence type="ECO:0000313" key="1">
    <source>
        <dbReference type="EMBL" id="CAK9009080.1"/>
    </source>
</evidence>
<evidence type="ECO:0000313" key="2">
    <source>
        <dbReference type="Proteomes" id="UP001642464"/>
    </source>
</evidence>
<keyword evidence="2" id="KW-1185">Reference proteome</keyword>
<organism evidence="1 2">
    <name type="scientific">Durusdinium trenchii</name>
    <dbReference type="NCBI Taxonomy" id="1381693"/>
    <lineage>
        <taxon>Eukaryota</taxon>
        <taxon>Sar</taxon>
        <taxon>Alveolata</taxon>
        <taxon>Dinophyceae</taxon>
        <taxon>Suessiales</taxon>
        <taxon>Symbiodiniaceae</taxon>
        <taxon>Durusdinium</taxon>
    </lineage>
</organism>
<accession>A0ABP0J413</accession>
<gene>
    <name evidence="1" type="ORF">SCF082_LOCUS10149</name>
</gene>
<feature type="non-terminal residue" evidence="1">
    <location>
        <position position="1"/>
    </location>
</feature>
<comment type="caution">
    <text evidence="1">The sequence shown here is derived from an EMBL/GenBank/DDBJ whole genome shotgun (WGS) entry which is preliminary data.</text>
</comment>
<sequence>HYTRTLPDPVVEEVRVVHHPPPVVQHYRVVHHFSDMWYRLRGHPCRAVLPSTCCRPEVRVRLFCG</sequence>
<proteinExistence type="predicted"/>
<dbReference type="EMBL" id="CAXAMM010005892">
    <property type="protein sequence ID" value="CAK9009080.1"/>
    <property type="molecule type" value="Genomic_DNA"/>
</dbReference>
<name>A0ABP0J413_9DINO</name>
<dbReference type="Proteomes" id="UP001642464">
    <property type="component" value="Unassembled WGS sequence"/>
</dbReference>
<reference evidence="1 2" key="1">
    <citation type="submission" date="2024-02" db="EMBL/GenBank/DDBJ databases">
        <authorList>
            <person name="Chen Y."/>
            <person name="Shah S."/>
            <person name="Dougan E. K."/>
            <person name="Thang M."/>
            <person name="Chan C."/>
        </authorList>
    </citation>
    <scope>NUCLEOTIDE SEQUENCE [LARGE SCALE GENOMIC DNA]</scope>
</reference>
<protein>
    <submittedName>
        <fullName evidence="1">Uncharacterized protein</fullName>
    </submittedName>
</protein>